<keyword evidence="4 7" id="KW-0812">Transmembrane</keyword>
<keyword evidence="6 7" id="KW-0472">Membrane</keyword>
<keyword evidence="2 7" id="KW-0813">Transport</keyword>
<dbReference type="GO" id="GO:0005886">
    <property type="term" value="C:plasma membrane"/>
    <property type="evidence" value="ECO:0007669"/>
    <property type="project" value="UniProtKB-SubCell"/>
</dbReference>
<evidence type="ECO:0000256" key="4">
    <source>
        <dbReference type="ARBA" id="ARBA00022692"/>
    </source>
</evidence>
<dbReference type="Gene3D" id="1.10.3720.10">
    <property type="entry name" value="MetI-like"/>
    <property type="match status" value="1"/>
</dbReference>
<evidence type="ECO:0000256" key="2">
    <source>
        <dbReference type="ARBA" id="ARBA00022448"/>
    </source>
</evidence>
<dbReference type="AlphaFoldDB" id="A0A6N2UVE1"/>
<dbReference type="InterPro" id="IPR035906">
    <property type="entry name" value="MetI-like_sf"/>
</dbReference>
<feature type="transmembrane region" description="Helical" evidence="7">
    <location>
        <begin position="20"/>
        <end position="41"/>
    </location>
</feature>
<dbReference type="InterPro" id="IPR051393">
    <property type="entry name" value="ABC_transporter_permease"/>
</dbReference>
<feature type="transmembrane region" description="Helical" evidence="7">
    <location>
        <begin position="164"/>
        <end position="187"/>
    </location>
</feature>
<evidence type="ECO:0000256" key="3">
    <source>
        <dbReference type="ARBA" id="ARBA00022475"/>
    </source>
</evidence>
<dbReference type="PANTHER" id="PTHR30193">
    <property type="entry name" value="ABC TRANSPORTER PERMEASE PROTEIN"/>
    <property type="match status" value="1"/>
</dbReference>
<name>A0A6N2UVE1_9FIRM</name>
<dbReference type="SUPFAM" id="SSF161098">
    <property type="entry name" value="MetI-like"/>
    <property type="match status" value="1"/>
</dbReference>
<organism evidence="9">
    <name type="scientific">Blautia glucerasea</name>
    <dbReference type="NCBI Taxonomy" id="536633"/>
    <lineage>
        <taxon>Bacteria</taxon>
        <taxon>Bacillati</taxon>
        <taxon>Bacillota</taxon>
        <taxon>Clostridia</taxon>
        <taxon>Lachnospirales</taxon>
        <taxon>Lachnospiraceae</taxon>
        <taxon>Blautia</taxon>
    </lineage>
</organism>
<dbReference type="Pfam" id="PF00528">
    <property type="entry name" value="BPD_transp_1"/>
    <property type="match status" value="1"/>
</dbReference>
<dbReference type="InterPro" id="IPR000515">
    <property type="entry name" value="MetI-like"/>
</dbReference>
<evidence type="ECO:0000256" key="6">
    <source>
        <dbReference type="ARBA" id="ARBA00023136"/>
    </source>
</evidence>
<comment type="subcellular location">
    <subcellularLocation>
        <location evidence="1 7">Cell membrane</location>
        <topology evidence="1 7">Multi-pass membrane protein</topology>
    </subcellularLocation>
</comment>
<keyword evidence="3" id="KW-1003">Cell membrane</keyword>
<dbReference type="EMBL" id="CACRST010000022">
    <property type="protein sequence ID" value="VYT21307.1"/>
    <property type="molecule type" value="Genomic_DNA"/>
</dbReference>
<feature type="domain" description="ABC transmembrane type-1" evidence="8">
    <location>
        <begin position="79"/>
        <end position="293"/>
    </location>
</feature>
<proteinExistence type="inferred from homology"/>
<gene>
    <name evidence="9" type="primary">lacF_4</name>
    <name evidence="9" type="ORF">BGLFYP119_02288</name>
</gene>
<evidence type="ECO:0000256" key="5">
    <source>
        <dbReference type="ARBA" id="ARBA00022989"/>
    </source>
</evidence>
<dbReference type="CDD" id="cd06261">
    <property type="entry name" value="TM_PBP2"/>
    <property type="match status" value="1"/>
</dbReference>
<keyword evidence="5 7" id="KW-1133">Transmembrane helix</keyword>
<dbReference type="GO" id="GO:0055085">
    <property type="term" value="P:transmembrane transport"/>
    <property type="evidence" value="ECO:0007669"/>
    <property type="project" value="InterPro"/>
</dbReference>
<evidence type="ECO:0000259" key="8">
    <source>
        <dbReference type="PROSITE" id="PS50928"/>
    </source>
</evidence>
<evidence type="ECO:0000256" key="1">
    <source>
        <dbReference type="ARBA" id="ARBA00004651"/>
    </source>
</evidence>
<evidence type="ECO:0000313" key="9">
    <source>
        <dbReference type="EMBL" id="VYT21307.1"/>
    </source>
</evidence>
<protein>
    <submittedName>
        <fullName evidence="9">Lactose transport system permease protein LacF</fullName>
    </submittedName>
</protein>
<evidence type="ECO:0000256" key="7">
    <source>
        <dbReference type="RuleBase" id="RU363032"/>
    </source>
</evidence>
<dbReference type="PANTHER" id="PTHR30193:SF37">
    <property type="entry name" value="INNER MEMBRANE ABC TRANSPORTER PERMEASE PROTEIN YCJO"/>
    <property type="match status" value="1"/>
</dbReference>
<dbReference type="PROSITE" id="PS50928">
    <property type="entry name" value="ABC_TM1"/>
    <property type="match status" value="1"/>
</dbReference>
<feature type="transmembrane region" description="Helical" evidence="7">
    <location>
        <begin position="270"/>
        <end position="292"/>
    </location>
</feature>
<sequence length="301" mass="33757">MSKSQNITLSRRKAKMDFKVSLIFVIPATFFMALYIFYPIIDSIYISFTKWNGITAGKQFIGISNWKTLLADDKFWKAFINNTKIMIMSLAIQMPFALLLATILSIIGKKGKLLKTMWFVPNLMSSVAVGFLFKYAFSTTDGIFTTISMALGHGRVDLLGNSTWALPTVVLVICWQYIPFYMVYYMASYSGISGELYEAAVIDGASKPDYFFRIALPLLKPSIRNACILSMVGSLKYFDLIYVMTNGGPGNATELMATYMYKLSFKQFNLSYGSTVAVGMLIVITLFASVVMKVFRGKETD</sequence>
<accession>A0A6N2UVE1</accession>
<feature type="transmembrane region" description="Helical" evidence="7">
    <location>
        <begin position="85"/>
        <end position="107"/>
    </location>
</feature>
<dbReference type="SUPFAM" id="SSF160964">
    <property type="entry name" value="MalF N-terminal region-like"/>
    <property type="match status" value="1"/>
</dbReference>
<reference evidence="9" key="1">
    <citation type="submission" date="2019-11" db="EMBL/GenBank/DDBJ databases">
        <authorList>
            <person name="Feng L."/>
        </authorList>
    </citation>
    <scope>NUCLEOTIDE SEQUENCE</scope>
    <source>
        <strain evidence="9">BgluceraseaLFYP119</strain>
    </source>
</reference>
<comment type="similarity">
    <text evidence="7">Belongs to the binding-protein-dependent transport system permease family.</text>
</comment>